<proteinExistence type="predicted"/>
<name>A0A225VSI2_9STRA</name>
<dbReference type="Gene3D" id="1.10.340.70">
    <property type="match status" value="1"/>
</dbReference>
<dbReference type="PANTHER" id="PTHR37984:SF5">
    <property type="entry name" value="PROTEIN NYNRIN-LIKE"/>
    <property type="match status" value="1"/>
</dbReference>
<evidence type="ECO:0008006" key="5">
    <source>
        <dbReference type="Google" id="ProtNLM"/>
    </source>
</evidence>
<gene>
    <name evidence="3" type="ORF">PHMEG_00019834</name>
</gene>
<dbReference type="PANTHER" id="PTHR37984">
    <property type="entry name" value="PROTEIN CBG26694"/>
    <property type="match status" value="1"/>
</dbReference>
<dbReference type="AlphaFoldDB" id="A0A225VSI2"/>
<dbReference type="Gene3D" id="3.30.420.10">
    <property type="entry name" value="Ribonuclease H-like superfamily/Ribonuclease H"/>
    <property type="match status" value="1"/>
</dbReference>
<dbReference type="Pfam" id="PF13456">
    <property type="entry name" value="RVT_3"/>
    <property type="match status" value="1"/>
</dbReference>
<dbReference type="Pfam" id="PF17921">
    <property type="entry name" value="Integrase_H2C2"/>
    <property type="match status" value="1"/>
</dbReference>
<keyword evidence="4" id="KW-1185">Reference proteome</keyword>
<evidence type="ECO:0000259" key="1">
    <source>
        <dbReference type="Pfam" id="PF13456"/>
    </source>
</evidence>
<comment type="caution">
    <text evidence="3">The sequence shown here is derived from an EMBL/GenBank/DDBJ whole genome shotgun (WGS) entry which is preliminary data.</text>
</comment>
<dbReference type="Proteomes" id="UP000198211">
    <property type="component" value="Unassembled WGS sequence"/>
</dbReference>
<dbReference type="InterPro" id="IPR041588">
    <property type="entry name" value="Integrase_H2C2"/>
</dbReference>
<protein>
    <recommendedName>
        <fullName evidence="5">Reverse transcriptase</fullName>
    </recommendedName>
</protein>
<evidence type="ECO:0000313" key="3">
    <source>
        <dbReference type="EMBL" id="OWZ07737.1"/>
    </source>
</evidence>
<evidence type="ECO:0000313" key="4">
    <source>
        <dbReference type="Proteomes" id="UP000198211"/>
    </source>
</evidence>
<dbReference type="InterPro" id="IPR002156">
    <property type="entry name" value="RNaseH_domain"/>
</dbReference>
<feature type="domain" description="RNase H type-1" evidence="1">
    <location>
        <begin position="13"/>
        <end position="131"/>
    </location>
</feature>
<organism evidence="3 4">
    <name type="scientific">Phytophthora megakarya</name>
    <dbReference type="NCBI Taxonomy" id="4795"/>
    <lineage>
        <taxon>Eukaryota</taxon>
        <taxon>Sar</taxon>
        <taxon>Stramenopiles</taxon>
        <taxon>Oomycota</taxon>
        <taxon>Peronosporomycetes</taxon>
        <taxon>Peronosporales</taxon>
        <taxon>Peronosporaceae</taxon>
        <taxon>Phytophthora</taxon>
    </lineage>
</organism>
<accession>A0A225VSI2</accession>
<dbReference type="InterPro" id="IPR050951">
    <property type="entry name" value="Retrovirus_Pol_polyprotein"/>
</dbReference>
<dbReference type="GO" id="GO:0004523">
    <property type="term" value="F:RNA-DNA hybrid ribonuclease activity"/>
    <property type="evidence" value="ECO:0007669"/>
    <property type="project" value="InterPro"/>
</dbReference>
<dbReference type="GO" id="GO:0003676">
    <property type="term" value="F:nucleic acid binding"/>
    <property type="evidence" value="ECO:0007669"/>
    <property type="project" value="InterPro"/>
</dbReference>
<feature type="domain" description="Integrase zinc-binding" evidence="2">
    <location>
        <begin position="310"/>
        <end position="366"/>
    </location>
</feature>
<dbReference type="OrthoDB" id="126704at2759"/>
<dbReference type="InterPro" id="IPR036397">
    <property type="entry name" value="RNaseH_sf"/>
</dbReference>
<dbReference type="FunFam" id="1.10.340.70:FF:000001">
    <property type="entry name" value="Retrovirus-related Pol polyprotein from transposon gypsy-like Protein"/>
    <property type="match status" value="1"/>
</dbReference>
<dbReference type="EMBL" id="NBNE01003421">
    <property type="protein sequence ID" value="OWZ07737.1"/>
    <property type="molecule type" value="Genomic_DNA"/>
</dbReference>
<sequence>MLEDTFRGIVLSFDGAAITSARQGSCGCILWELPGWKILDSQGFILEDVTENDAEYCELLNGLTMARARGARDLIAVGDSRIVIQQVQGLINCNQPNLQRRLASCEALKTKLIRLVLVKREFNQAADYLTSKTLLLGRSWSVQEDGEYQHLKRISKILEKLMKSIETCPAARHSGLVAIQDEESCSDAPGCLAALDAMTAALSYAAKILVAVTRAPVRGRQVSSGPLDPLEYQRERWRWIKVHQEQDKYLCDLRDFLNGEVDRFATRQLRKITKVADLFARNARGELYRLAQSTRGRPQDGQDELRLVLPSTLREDILHYAHEEFQGGHQGIKRTHEKLRCVFYWPRMYADVERHVKECVDCASVKGHPPDPDLSPGNIEPR</sequence>
<dbReference type="InterPro" id="IPR012337">
    <property type="entry name" value="RNaseH-like_sf"/>
</dbReference>
<reference evidence="4" key="1">
    <citation type="submission" date="2017-03" db="EMBL/GenBank/DDBJ databases">
        <title>Phytopthora megakarya and P. palmivora, two closely related causual agents of cacao black pod achieved similar genome size and gene model numbers by different mechanisms.</title>
        <authorList>
            <person name="Ali S."/>
            <person name="Shao J."/>
            <person name="Larry D.J."/>
            <person name="Kronmiller B."/>
            <person name="Shen D."/>
            <person name="Strem M.D."/>
            <person name="Melnick R.L."/>
            <person name="Guiltinan M.J."/>
            <person name="Tyler B.M."/>
            <person name="Meinhardt L.W."/>
            <person name="Bailey B.A."/>
        </authorList>
    </citation>
    <scope>NUCLEOTIDE SEQUENCE [LARGE SCALE GENOMIC DNA]</scope>
    <source>
        <strain evidence="4">zdho120</strain>
    </source>
</reference>
<dbReference type="STRING" id="4795.A0A225VSI2"/>
<dbReference type="SUPFAM" id="SSF53098">
    <property type="entry name" value="Ribonuclease H-like"/>
    <property type="match status" value="1"/>
</dbReference>
<evidence type="ECO:0000259" key="2">
    <source>
        <dbReference type="Pfam" id="PF17921"/>
    </source>
</evidence>